<dbReference type="Proteomes" id="UP000295560">
    <property type="component" value="Unassembled WGS sequence"/>
</dbReference>
<dbReference type="EMBL" id="SMFZ01000001">
    <property type="protein sequence ID" value="TCK26566.1"/>
    <property type="molecule type" value="Genomic_DNA"/>
</dbReference>
<evidence type="ECO:0000313" key="2">
    <source>
        <dbReference type="EMBL" id="TCK26566.1"/>
    </source>
</evidence>
<protein>
    <submittedName>
        <fullName evidence="2">Uncharacterized protein</fullName>
    </submittedName>
</protein>
<feature type="region of interest" description="Disordered" evidence="1">
    <location>
        <begin position="1"/>
        <end position="51"/>
    </location>
</feature>
<organism evidence="2 3">
    <name type="scientific">Pseudonocardia endophytica</name>
    <dbReference type="NCBI Taxonomy" id="401976"/>
    <lineage>
        <taxon>Bacteria</taxon>
        <taxon>Bacillati</taxon>
        <taxon>Actinomycetota</taxon>
        <taxon>Actinomycetes</taxon>
        <taxon>Pseudonocardiales</taxon>
        <taxon>Pseudonocardiaceae</taxon>
        <taxon>Pseudonocardia</taxon>
    </lineage>
</organism>
<dbReference type="AlphaFoldDB" id="A0A4V2PIZ4"/>
<feature type="compositionally biased region" description="Polar residues" evidence="1">
    <location>
        <begin position="15"/>
        <end position="25"/>
    </location>
</feature>
<sequence length="51" mass="5581">MRPSDGACTAERGKSPNQLAPTRNLGSLRASYRVGTETSRRSPNFRSLENS</sequence>
<gene>
    <name evidence="2" type="ORF">EV378_2404</name>
</gene>
<keyword evidence="3" id="KW-1185">Reference proteome</keyword>
<evidence type="ECO:0000313" key="3">
    <source>
        <dbReference type="Proteomes" id="UP000295560"/>
    </source>
</evidence>
<comment type="caution">
    <text evidence="2">The sequence shown here is derived from an EMBL/GenBank/DDBJ whole genome shotgun (WGS) entry which is preliminary data.</text>
</comment>
<accession>A0A4V2PIZ4</accession>
<proteinExistence type="predicted"/>
<evidence type="ECO:0000256" key="1">
    <source>
        <dbReference type="SAM" id="MobiDB-lite"/>
    </source>
</evidence>
<name>A0A4V2PIZ4_PSEEN</name>
<reference evidence="2 3" key="1">
    <citation type="submission" date="2019-03" db="EMBL/GenBank/DDBJ databases">
        <title>Sequencing the genomes of 1000 actinobacteria strains.</title>
        <authorList>
            <person name="Klenk H.-P."/>
        </authorList>
    </citation>
    <scope>NUCLEOTIDE SEQUENCE [LARGE SCALE GENOMIC DNA]</scope>
    <source>
        <strain evidence="2 3">DSM 44969</strain>
    </source>
</reference>
<feature type="compositionally biased region" description="Polar residues" evidence="1">
    <location>
        <begin position="41"/>
        <end position="51"/>
    </location>
</feature>